<dbReference type="PROSITE" id="PS50011">
    <property type="entry name" value="PROTEIN_KINASE_DOM"/>
    <property type="match status" value="1"/>
</dbReference>
<dbReference type="InterPro" id="IPR050235">
    <property type="entry name" value="CK1_Ser-Thr_kinase"/>
</dbReference>
<dbReference type="GO" id="GO:0005524">
    <property type="term" value="F:ATP binding"/>
    <property type="evidence" value="ECO:0007669"/>
    <property type="project" value="InterPro"/>
</dbReference>
<accession>A0A016TD97</accession>
<comment type="caution">
    <text evidence="2">The sequence shown here is derived from an EMBL/GenBank/DDBJ whole genome shotgun (WGS) entry which is preliminary data.</text>
</comment>
<dbReference type="EMBL" id="JARK01001450">
    <property type="protein sequence ID" value="EYC00568.1"/>
    <property type="molecule type" value="Genomic_DNA"/>
</dbReference>
<name>A0A016TD97_9BILA</name>
<gene>
    <name evidence="2" type="primary">Acey_s0114.g419</name>
    <name evidence="2" type="ORF">Y032_0114g419</name>
</gene>
<dbReference type="InterPro" id="IPR000719">
    <property type="entry name" value="Prot_kinase_dom"/>
</dbReference>
<dbReference type="STRING" id="53326.A0A016TD97"/>
<keyword evidence="3" id="KW-1185">Reference proteome</keyword>
<protein>
    <recommendedName>
        <fullName evidence="1">Protein kinase domain-containing protein</fullName>
    </recommendedName>
</protein>
<dbReference type="SUPFAM" id="SSF56112">
    <property type="entry name" value="Protein kinase-like (PK-like)"/>
    <property type="match status" value="1"/>
</dbReference>
<dbReference type="Proteomes" id="UP000024635">
    <property type="component" value="Unassembled WGS sequence"/>
</dbReference>
<sequence length="387" mass="44233">MVINNAVDTYPSWVWSISSHTSPTTEPNTHEAGRSSPLMGQDAIAFAAGKIVCGRWKVLSRLGAGGCGSVYKVEDMQRKGYIAALKAEAIVEDDSGVLKLEAAVLKKLADRKNVIRLLQSGKRSKYSFIVMTICGSDLMSLKKKSPEGFSESTILRIGIHALYAIKQLHEIGFVHRDVKPGNMMNGANGRDRRIIFLIDYGMVRNFVVRDAKGISMRKPRKNVLLRGTLRYCSLSVHRRLEQGRVDDLWAMLYMLGELYVGLPWNRITVEKEIVKIKEAETDENVFKECPEEFVAVAKYLRTLNYQDRPDYFKIYTWFMGAMKREKYTFSDKYEWEDDSIFTAKLNTALDYSNREKSSKKALEGYDKEALLYTNIHENNFKEVILKL</sequence>
<dbReference type="AlphaFoldDB" id="A0A016TD97"/>
<dbReference type="InterPro" id="IPR011009">
    <property type="entry name" value="Kinase-like_dom_sf"/>
</dbReference>
<evidence type="ECO:0000313" key="3">
    <source>
        <dbReference type="Proteomes" id="UP000024635"/>
    </source>
</evidence>
<dbReference type="Gene3D" id="1.10.510.10">
    <property type="entry name" value="Transferase(Phosphotransferase) domain 1"/>
    <property type="match status" value="1"/>
</dbReference>
<dbReference type="GO" id="GO:0004672">
    <property type="term" value="F:protein kinase activity"/>
    <property type="evidence" value="ECO:0007669"/>
    <property type="project" value="InterPro"/>
</dbReference>
<dbReference type="PANTHER" id="PTHR11909">
    <property type="entry name" value="CASEIN KINASE-RELATED"/>
    <property type="match status" value="1"/>
</dbReference>
<evidence type="ECO:0000313" key="2">
    <source>
        <dbReference type="EMBL" id="EYC00568.1"/>
    </source>
</evidence>
<dbReference type="OrthoDB" id="5979581at2759"/>
<dbReference type="FunFam" id="1.10.510.10:FF:001002">
    <property type="entry name" value="Protein CBG10779"/>
    <property type="match status" value="1"/>
</dbReference>
<proteinExistence type="predicted"/>
<dbReference type="SMART" id="SM00220">
    <property type="entry name" value="S_TKc"/>
    <property type="match status" value="1"/>
</dbReference>
<dbReference type="Pfam" id="PF00069">
    <property type="entry name" value="Pkinase"/>
    <property type="match status" value="1"/>
</dbReference>
<organism evidence="2 3">
    <name type="scientific">Ancylostoma ceylanicum</name>
    <dbReference type="NCBI Taxonomy" id="53326"/>
    <lineage>
        <taxon>Eukaryota</taxon>
        <taxon>Metazoa</taxon>
        <taxon>Ecdysozoa</taxon>
        <taxon>Nematoda</taxon>
        <taxon>Chromadorea</taxon>
        <taxon>Rhabditida</taxon>
        <taxon>Rhabditina</taxon>
        <taxon>Rhabditomorpha</taxon>
        <taxon>Strongyloidea</taxon>
        <taxon>Ancylostomatidae</taxon>
        <taxon>Ancylostomatinae</taxon>
        <taxon>Ancylostoma</taxon>
    </lineage>
</organism>
<reference evidence="3" key="1">
    <citation type="journal article" date="2015" name="Nat. Genet.">
        <title>The genome and transcriptome of the zoonotic hookworm Ancylostoma ceylanicum identify infection-specific gene families.</title>
        <authorList>
            <person name="Schwarz E.M."/>
            <person name="Hu Y."/>
            <person name="Antoshechkin I."/>
            <person name="Miller M.M."/>
            <person name="Sternberg P.W."/>
            <person name="Aroian R.V."/>
        </authorList>
    </citation>
    <scope>NUCLEOTIDE SEQUENCE</scope>
    <source>
        <strain evidence="3">HY135</strain>
    </source>
</reference>
<feature type="domain" description="Protein kinase" evidence="1">
    <location>
        <begin position="56"/>
        <end position="318"/>
    </location>
</feature>
<evidence type="ECO:0000259" key="1">
    <source>
        <dbReference type="PROSITE" id="PS50011"/>
    </source>
</evidence>